<dbReference type="EMBL" id="ACBY02000023">
    <property type="protein sequence ID" value="EFB76080.1"/>
    <property type="molecule type" value="Genomic_DNA"/>
</dbReference>
<organism evidence="1 2">
    <name type="scientific">Subdoligranulum variabile DSM 15176</name>
    <dbReference type="NCBI Taxonomy" id="411471"/>
    <lineage>
        <taxon>Bacteria</taxon>
        <taxon>Bacillati</taxon>
        <taxon>Bacillota</taxon>
        <taxon>Clostridia</taxon>
        <taxon>Eubacteriales</taxon>
        <taxon>Oscillospiraceae</taxon>
        <taxon>Subdoligranulum</taxon>
    </lineage>
</organism>
<name>D1PNE5_9FIRM</name>
<evidence type="ECO:0000313" key="1">
    <source>
        <dbReference type="EMBL" id="EFB76080.1"/>
    </source>
</evidence>
<proteinExistence type="predicted"/>
<keyword evidence="2" id="KW-1185">Reference proteome</keyword>
<dbReference type="Proteomes" id="UP000003438">
    <property type="component" value="Unassembled WGS sequence"/>
</dbReference>
<comment type="caution">
    <text evidence="1">The sequence shown here is derived from an EMBL/GenBank/DDBJ whole genome shotgun (WGS) entry which is preliminary data.</text>
</comment>
<dbReference type="HOGENOM" id="CLU_1685653_0_0_9"/>
<accession>D1PNE5</accession>
<evidence type="ECO:0000313" key="2">
    <source>
        <dbReference type="Proteomes" id="UP000003438"/>
    </source>
</evidence>
<protein>
    <submittedName>
        <fullName evidence="1">Uncharacterized protein</fullName>
    </submittedName>
</protein>
<dbReference type="RefSeq" id="WP_007047240.1">
    <property type="nucleotide sequence ID" value="NZ_GG704769.1"/>
</dbReference>
<reference evidence="1" key="1">
    <citation type="submission" date="2009-12" db="EMBL/GenBank/DDBJ databases">
        <authorList>
            <person name="Weinstock G."/>
            <person name="Sodergren E."/>
            <person name="Clifton S."/>
            <person name="Fulton L."/>
            <person name="Fulton B."/>
            <person name="Courtney L."/>
            <person name="Fronick C."/>
            <person name="Harrison M."/>
            <person name="Strong C."/>
            <person name="Farmer C."/>
            <person name="Delahaunty K."/>
            <person name="Markovic C."/>
            <person name="Hall O."/>
            <person name="Minx P."/>
            <person name="Tomlinson C."/>
            <person name="Mitreva M."/>
            <person name="Nelson J."/>
            <person name="Hou S."/>
            <person name="Wollam A."/>
            <person name="Pepin K.H."/>
            <person name="Johnson M."/>
            <person name="Bhonagiri V."/>
            <person name="Nash W.E."/>
            <person name="Warren W."/>
            <person name="Chinwalla A."/>
            <person name="Mardis E.R."/>
            <person name="Wilson R.K."/>
        </authorList>
    </citation>
    <scope>NUCLEOTIDE SEQUENCE [LARGE SCALE GENOMIC DNA]</scope>
    <source>
        <strain evidence="1">DSM 15176</strain>
    </source>
</reference>
<dbReference type="AlphaFoldDB" id="D1PNE5"/>
<sequence>MNSTAYTAMLQQMEAGAYTEVSAKNTISNLYARQMLTENEYNTLMDKADNLAANTADGETLARVVALETSVKILTEEVDALKAAVEQAGGTVTEPTTGQTGAEDDPIDAVAGMSYEKDKYYRDPTNKEVYICTVDVAYAGLPHEAVNVYFNWVRKE</sequence>
<gene>
    <name evidence="1" type="ORF">SUBVAR_05866</name>
</gene>
<dbReference type="STRING" id="411471.SUBVAR_05866"/>